<comment type="similarity">
    <text evidence="1">Belongs to the multicopper oxidase family.</text>
</comment>
<evidence type="ECO:0000256" key="1">
    <source>
        <dbReference type="ARBA" id="ARBA00010609"/>
    </source>
</evidence>
<dbReference type="eggNOG" id="KOG1263">
    <property type="taxonomic scope" value="Eukaryota"/>
</dbReference>
<dbReference type="CDD" id="cd04205">
    <property type="entry name" value="CuRO_2_LCC_like"/>
    <property type="match status" value="1"/>
</dbReference>
<dbReference type="VEuPathDB" id="FungiDB:MCYG_04011"/>
<dbReference type="RefSeq" id="XP_002846274.1">
    <property type="nucleotide sequence ID" value="XM_002846228.1"/>
</dbReference>
<feature type="domain" description="Plastocyanin-like" evidence="7">
    <location>
        <begin position="237"/>
        <end position="369"/>
    </location>
</feature>
<evidence type="ECO:0000259" key="7">
    <source>
        <dbReference type="Pfam" id="PF00394"/>
    </source>
</evidence>
<dbReference type="OrthoDB" id="2121828at2759"/>
<keyword evidence="6" id="KW-0812">Transmembrane</keyword>
<organism evidence="9 10">
    <name type="scientific">Arthroderma otae (strain ATCC MYA-4605 / CBS 113480)</name>
    <name type="common">Microsporum canis</name>
    <dbReference type="NCBI Taxonomy" id="554155"/>
    <lineage>
        <taxon>Eukaryota</taxon>
        <taxon>Fungi</taxon>
        <taxon>Dikarya</taxon>
        <taxon>Ascomycota</taxon>
        <taxon>Pezizomycotina</taxon>
        <taxon>Eurotiomycetes</taxon>
        <taxon>Eurotiomycetidae</taxon>
        <taxon>Onygenales</taxon>
        <taxon>Arthrodermataceae</taxon>
        <taxon>Microsporum</taxon>
    </lineage>
</organism>
<dbReference type="GO" id="GO:0005886">
    <property type="term" value="C:plasma membrane"/>
    <property type="evidence" value="ECO:0007669"/>
    <property type="project" value="TreeGrafter"/>
</dbReference>
<dbReference type="InterPro" id="IPR008972">
    <property type="entry name" value="Cupredoxin"/>
</dbReference>
<keyword evidence="10" id="KW-1185">Reference proteome</keyword>
<feature type="transmembrane region" description="Helical" evidence="6">
    <location>
        <begin position="60"/>
        <end position="82"/>
    </location>
</feature>
<dbReference type="STRING" id="554155.C5FMV6"/>
<evidence type="ECO:0000256" key="4">
    <source>
        <dbReference type="ARBA" id="ARBA00023008"/>
    </source>
</evidence>
<name>C5FMV6_ARTOC</name>
<dbReference type="InterPro" id="IPR045087">
    <property type="entry name" value="Cu-oxidase_fam"/>
</dbReference>
<dbReference type="GeneID" id="9226188"/>
<dbReference type="GO" id="GO:0006826">
    <property type="term" value="P:iron ion transport"/>
    <property type="evidence" value="ECO:0007669"/>
    <property type="project" value="TreeGrafter"/>
</dbReference>
<dbReference type="Gene3D" id="2.60.40.420">
    <property type="entry name" value="Cupredoxins - blue copper proteins"/>
    <property type="match status" value="2"/>
</dbReference>
<dbReference type="InterPro" id="IPR001117">
    <property type="entry name" value="Cu-oxidase_2nd"/>
</dbReference>
<dbReference type="Proteomes" id="UP000002035">
    <property type="component" value="Unassembled WGS sequence"/>
</dbReference>
<dbReference type="SUPFAM" id="SSF49503">
    <property type="entry name" value="Cupredoxins"/>
    <property type="match status" value="2"/>
</dbReference>
<dbReference type="InterPro" id="IPR011707">
    <property type="entry name" value="Cu-oxidase-like_N"/>
</dbReference>
<sequence>MERPASRRRHDSQRRLQRPDDDAATPTQHEDGEDSSPSTGQPRRREERTKKKRPQIDSRLLPAGVWPFFGLICCVSTVLAFLKLVEQWQQGVVPSIVGVGSIQFSPSSPSTLTPWSSLLHPEDHVFRPPATVKLEWTVTTGHRRLDGVRKRVYLINDMFPGPTIEVRSGDRLNIQVTNSLADEGVVLHWHGLHMRGLQRAEGLYGGLVVHRPSAPSIRAARNQASQTDAVRYRYQKEHLLLIGDWYHRPAEEVLAWFHSLESNGAEPVPDSLLVNGAGRFNCSMALPTRPLDCADSGYPTPELLLDAGLSHRIRVVNVGSLAGVSLGFEHGVVNPIQVDGGTEVRQPFQTPNSRSIGVVYPGQRMDFVLSNPVGQGKQSSMTVELDPECFSLPNPALTNIQTFPIMDASKKSWSDPPAKLLADNPVREPGKHVDLAGLASTPSAVSRIPAHADQTFVVYTLLSKLSANNYAPFGFFNHTSWRPQADPPLPLVALEPGDWDKNHTATTFTFCLYMKQRQALAHIIRGIQKTRHRDMTTRKPFFETQCISLHEDMQC</sequence>
<evidence type="ECO:0000256" key="5">
    <source>
        <dbReference type="SAM" id="MobiDB-lite"/>
    </source>
</evidence>
<dbReference type="GO" id="GO:0016491">
    <property type="term" value="F:oxidoreductase activity"/>
    <property type="evidence" value="ECO:0007669"/>
    <property type="project" value="UniProtKB-KW"/>
</dbReference>
<dbReference type="PANTHER" id="PTHR11709:SF394">
    <property type="entry name" value="FI03373P-RELATED"/>
    <property type="match status" value="1"/>
</dbReference>
<proteinExistence type="inferred from homology"/>
<keyword evidence="4" id="KW-0186">Copper</keyword>
<dbReference type="Pfam" id="PF07732">
    <property type="entry name" value="Cu-oxidase_3"/>
    <property type="match status" value="1"/>
</dbReference>
<evidence type="ECO:0000313" key="9">
    <source>
        <dbReference type="EMBL" id="EEQ31192.1"/>
    </source>
</evidence>
<dbReference type="Pfam" id="PF00394">
    <property type="entry name" value="Cu-oxidase"/>
    <property type="match status" value="1"/>
</dbReference>
<feature type="domain" description="Plastocyanin-like" evidence="8">
    <location>
        <begin position="138"/>
        <end position="205"/>
    </location>
</feature>
<evidence type="ECO:0000259" key="8">
    <source>
        <dbReference type="Pfam" id="PF07732"/>
    </source>
</evidence>
<dbReference type="HOGENOM" id="CLU_006504_7_2_1"/>
<dbReference type="AlphaFoldDB" id="C5FMV6"/>
<dbReference type="PANTHER" id="PTHR11709">
    <property type="entry name" value="MULTI-COPPER OXIDASE"/>
    <property type="match status" value="1"/>
</dbReference>
<feature type="compositionally biased region" description="Basic residues" evidence="5">
    <location>
        <begin position="1"/>
        <end position="12"/>
    </location>
</feature>
<evidence type="ECO:0000256" key="6">
    <source>
        <dbReference type="SAM" id="Phobius"/>
    </source>
</evidence>
<gene>
    <name evidence="9" type="ORF">MCYG_04011</name>
</gene>
<evidence type="ECO:0000256" key="3">
    <source>
        <dbReference type="ARBA" id="ARBA00023002"/>
    </source>
</evidence>
<evidence type="ECO:0000313" key="10">
    <source>
        <dbReference type="Proteomes" id="UP000002035"/>
    </source>
</evidence>
<dbReference type="CDD" id="cd04206">
    <property type="entry name" value="CuRO_1_LCC_like"/>
    <property type="match status" value="1"/>
</dbReference>
<protein>
    <submittedName>
        <fullName evidence="9">Iron transport multicopper oxidase FET3</fullName>
    </submittedName>
</protein>
<reference evidence="10" key="1">
    <citation type="journal article" date="2012" name="MBio">
        <title>Comparative genome analysis of Trichophyton rubrum and related dermatophytes reveals candidate genes involved in infection.</title>
        <authorList>
            <person name="Martinez D.A."/>
            <person name="Oliver B.G."/>
            <person name="Graeser Y."/>
            <person name="Goldberg J.M."/>
            <person name="Li W."/>
            <person name="Martinez-Rossi N.M."/>
            <person name="Monod M."/>
            <person name="Shelest E."/>
            <person name="Barton R.C."/>
            <person name="Birch E."/>
            <person name="Brakhage A.A."/>
            <person name="Chen Z."/>
            <person name="Gurr S.J."/>
            <person name="Heiman D."/>
            <person name="Heitman J."/>
            <person name="Kosti I."/>
            <person name="Rossi A."/>
            <person name="Saif S."/>
            <person name="Samalova M."/>
            <person name="Saunders C.W."/>
            <person name="Shea T."/>
            <person name="Summerbell R.C."/>
            <person name="Xu J."/>
            <person name="Young S."/>
            <person name="Zeng Q."/>
            <person name="Birren B.W."/>
            <person name="Cuomo C.A."/>
            <person name="White T.C."/>
        </authorList>
    </citation>
    <scope>NUCLEOTIDE SEQUENCE [LARGE SCALE GENOMIC DNA]</scope>
    <source>
        <strain evidence="10">ATCC MYA-4605 / CBS 113480</strain>
    </source>
</reference>
<keyword evidence="2" id="KW-0479">Metal-binding</keyword>
<keyword evidence="6" id="KW-1133">Transmembrane helix</keyword>
<accession>C5FMV6</accession>
<evidence type="ECO:0000256" key="2">
    <source>
        <dbReference type="ARBA" id="ARBA00022723"/>
    </source>
</evidence>
<dbReference type="GO" id="GO:0005507">
    <property type="term" value="F:copper ion binding"/>
    <property type="evidence" value="ECO:0007669"/>
    <property type="project" value="InterPro"/>
</dbReference>
<keyword evidence="3" id="KW-0560">Oxidoreductase</keyword>
<dbReference type="EMBL" id="DS995704">
    <property type="protein sequence ID" value="EEQ31192.1"/>
    <property type="molecule type" value="Genomic_DNA"/>
</dbReference>
<keyword evidence="6" id="KW-0472">Membrane</keyword>
<feature type="region of interest" description="Disordered" evidence="5">
    <location>
        <begin position="1"/>
        <end position="55"/>
    </location>
</feature>